<dbReference type="InterPro" id="IPR041657">
    <property type="entry name" value="HTH_17"/>
</dbReference>
<protein>
    <recommendedName>
        <fullName evidence="1">Helix-turn-helix domain-containing protein</fullName>
    </recommendedName>
</protein>
<dbReference type="Proteomes" id="UP000252015">
    <property type="component" value="Unassembled WGS sequence"/>
</dbReference>
<evidence type="ECO:0000313" key="3">
    <source>
        <dbReference type="Proteomes" id="UP000252015"/>
    </source>
</evidence>
<sequence length="73" mass="8139">MDIDTTTPQSHELISRPEAGRILGAGPKAVTGMIARGELRAWRIGQRVKLSRQEVIEYRLRADGWVPAGRQQS</sequence>
<name>A0A375Z4R5_MYCSH</name>
<gene>
    <name evidence="2" type="ORF">MSP7336_04351</name>
</gene>
<dbReference type="Pfam" id="PF12728">
    <property type="entry name" value="HTH_17"/>
    <property type="match status" value="1"/>
</dbReference>
<evidence type="ECO:0000313" key="2">
    <source>
        <dbReference type="EMBL" id="SRX96076.1"/>
    </source>
</evidence>
<dbReference type="RefSeq" id="WP_142706836.1">
    <property type="nucleotide sequence ID" value="NZ_UEGW01000001.1"/>
</dbReference>
<proteinExistence type="predicted"/>
<dbReference type="EMBL" id="UEGW01000001">
    <property type="protein sequence ID" value="SRX96076.1"/>
    <property type="molecule type" value="Genomic_DNA"/>
</dbReference>
<accession>A0A375Z4R5</accession>
<organism evidence="2 3">
    <name type="scientific">Mycobacterium shimoidei</name>
    <dbReference type="NCBI Taxonomy" id="29313"/>
    <lineage>
        <taxon>Bacteria</taxon>
        <taxon>Bacillati</taxon>
        <taxon>Actinomycetota</taxon>
        <taxon>Actinomycetes</taxon>
        <taxon>Mycobacteriales</taxon>
        <taxon>Mycobacteriaceae</taxon>
        <taxon>Mycobacterium</taxon>
    </lineage>
</organism>
<reference evidence="2 3" key="1">
    <citation type="submission" date="2018-05" db="EMBL/GenBank/DDBJ databases">
        <authorList>
            <consortium name="IHU Genomes"/>
        </authorList>
    </citation>
    <scope>NUCLEOTIDE SEQUENCE [LARGE SCALE GENOMIC DNA]</scope>
    <source>
        <strain evidence="2 3">P7336</strain>
    </source>
</reference>
<keyword evidence="3" id="KW-1185">Reference proteome</keyword>
<evidence type="ECO:0000259" key="1">
    <source>
        <dbReference type="Pfam" id="PF12728"/>
    </source>
</evidence>
<feature type="domain" description="Helix-turn-helix" evidence="1">
    <location>
        <begin position="17"/>
        <end position="59"/>
    </location>
</feature>
<dbReference type="AlphaFoldDB" id="A0A375Z4R5"/>